<sequence length="120" mass="12394">MLAGRTLTPNPAPRPGPRLRRGRSKARAPVARKPCLGAPQERGLGVPSPVGRRCPAGADEGAAASRMLADRTLTPTPLPQERGSVVLLPPGEGACGADADAPQRVAGACHDIRIATLLRK</sequence>
<evidence type="ECO:0000313" key="3">
    <source>
        <dbReference type="Proteomes" id="UP000238191"/>
    </source>
</evidence>
<feature type="compositionally biased region" description="Basic residues" evidence="1">
    <location>
        <begin position="17"/>
        <end position="26"/>
    </location>
</feature>
<evidence type="ECO:0000313" key="2">
    <source>
        <dbReference type="EMBL" id="PPU68381.1"/>
    </source>
</evidence>
<organism evidence="2 3">
    <name type="scientific">Xanthomonas pisi</name>
    <dbReference type="NCBI Taxonomy" id="56457"/>
    <lineage>
        <taxon>Bacteria</taxon>
        <taxon>Pseudomonadati</taxon>
        <taxon>Pseudomonadota</taxon>
        <taxon>Gammaproteobacteria</taxon>
        <taxon>Lysobacterales</taxon>
        <taxon>Lysobacteraceae</taxon>
        <taxon>Xanthomonas</taxon>
    </lineage>
</organism>
<comment type="caution">
    <text evidence="2">The sequence shown here is derived from an EMBL/GenBank/DDBJ whole genome shotgun (WGS) entry which is preliminary data.</text>
</comment>
<dbReference type="EMBL" id="MDEI01000007">
    <property type="protein sequence ID" value="PPU68381.1"/>
    <property type="molecule type" value="Genomic_DNA"/>
</dbReference>
<keyword evidence="3" id="KW-1185">Reference proteome</keyword>
<dbReference type="Proteomes" id="UP000238191">
    <property type="component" value="Unassembled WGS sequence"/>
</dbReference>
<gene>
    <name evidence="2" type="ORF">XpiCFBP4643_10065</name>
</gene>
<evidence type="ECO:0000256" key="1">
    <source>
        <dbReference type="SAM" id="MobiDB-lite"/>
    </source>
</evidence>
<dbReference type="AlphaFoldDB" id="A0A2S7D3H3"/>
<feature type="region of interest" description="Disordered" evidence="1">
    <location>
        <begin position="1"/>
        <end position="31"/>
    </location>
</feature>
<proteinExistence type="predicted"/>
<reference evidence="3" key="1">
    <citation type="submission" date="2016-08" db="EMBL/GenBank/DDBJ databases">
        <authorList>
            <person name="Merda D."/>
            <person name="Briand M."/>
            <person name="Taghouti G."/>
            <person name="Carrere S."/>
            <person name="Gouzy J."/>
            <person name="Portier P."/>
            <person name="Jacques M.-A."/>
            <person name="Fischer-Le Saux M."/>
        </authorList>
    </citation>
    <scope>NUCLEOTIDE SEQUENCE [LARGE SCALE GENOMIC DNA]</scope>
    <source>
        <strain evidence="3">CFBP4643</strain>
    </source>
</reference>
<protein>
    <submittedName>
        <fullName evidence="2">Uncharacterized protein</fullName>
    </submittedName>
</protein>
<name>A0A2S7D3H3_9XANT</name>
<accession>A0A2S7D3H3</accession>